<evidence type="ECO:0008006" key="6">
    <source>
        <dbReference type="Google" id="ProtNLM"/>
    </source>
</evidence>
<dbReference type="PANTHER" id="PTHR47985:SF4">
    <property type="entry name" value="SERINE_THREONINE-PROTEIN KINASE PBL27"/>
    <property type="match status" value="1"/>
</dbReference>
<evidence type="ECO:0000256" key="3">
    <source>
        <dbReference type="ARBA" id="ARBA00023136"/>
    </source>
</evidence>
<protein>
    <recommendedName>
        <fullName evidence="6">Serine-threonine/tyrosine-protein kinase catalytic domain-containing protein</fullName>
    </recommendedName>
</protein>
<evidence type="ECO:0000256" key="2">
    <source>
        <dbReference type="ARBA" id="ARBA00022527"/>
    </source>
</evidence>
<dbReference type="EMBL" id="BSYO01000034">
    <property type="protein sequence ID" value="GMH28430.1"/>
    <property type="molecule type" value="Genomic_DNA"/>
</dbReference>
<evidence type="ECO:0000256" key="1">
    <source>
        <dbReference type="ARBA" id="ARBA00004370"/>
    </source>
</evidence>
<reference evidence="4" key="1">
    <citation type="submission" date="2023-05" db="EMBL/GenBank/DDBJ databases">
        <title>Nepenthes gracilis genome sequencing.</title>
        <authorList>
            <person name="Fukushima K."/>
        </authorList>
    </citation>
    <scope>NUCLEOTIDE SEQUENCE</scope>
    <source>
        <strain evidence="4">SING2019-196</strain>
    </source>
</reference>
<dbReference type="GO" id="GO:0004674">
    <property type="term" value="F:protein serine/threonine kinase activity"/>
    <property type="evidence" value="ECO:0007669"/>
    <property type="project" value="UniProtKB-KW"/>
</dbReference>
<dbReference type="GO" id="GO:0016020">
    <property type="term" value="C:membrane"/>
    <property type="evidence" value="ECO:0007669"/>
    <property type="project" value="UniProtKB-SubCell"/>
</dbReference>
<dbReference type="SUPFAM" id="SSF56112">
    <property type="entry name" value="Protein kinase-like (PK-like)"/>
    <property type="match status" value="1"/>
</dbReference>
<evidence type="ECO:0000313" key="5">
    <source>
        <dbReference type="Proteomes" id="UP001279734"/>
    </source>
</evidence>
<evidence type="ECO:0000313" key="4">
    <source>
        <dbReference type="EMBL" id="GMH28430.1"/>
    </source>
</evidence>
<name>A0AAD3TE98_NEPGR</name>
<dbReference type="AlphaFoldDB" id="A0AAD3TE98"/>
<keyword evidence="2" id="KW-0723">Serine/threonine-protein kinase</keyword>
<keyword evidence="2" id="KW-0808">Transferase</keyword>
<organism evidence="4 5">
    <name type="scientific">Nepenthes gracilis</name>
    <name type="common">Slender pitcher plant</name>
    <dbReference type="NCBI Taxonomy" id="150966"/>
    <lineage>
        <taxon>Eukaryota</taxon>
        <taxon>Viridiplantae</taxon>
        <taxon>Streptophyta</taxon>
        <taxon>Embryophyta</taxon>
        <taxon>Tracheophyta</taxon>
        <taxon>Spermatophyta</taxon>
        <taxon>Magnoliopsida</taxon>
        <taxon>eudicotyledons</taxon>
        <taxon>Gunneridae</taxon>
        <taxon>Pentapetalae</taxon>
        <taxon>Caryophyllales</taxon>
        <taxon>Nepenthaceae</taxon>
        <taxon>Nepenthes</taxon>
    </lineage>
</organism>
<sequence>MTDQLNLKSDVYSFGVVFLKLITGQGAIDSTWAPGEHNLVAWAHSLFKNWRKFSKMLDPLLLGCYPM</sequence>
<dbReference type="PANTHER" id="PTHR47985">
    <property type="entry name" value="OS07G0668900 PROTEIN"/>
    <property type="match status" value="1"/>
</dbReference>
<accession>A0AAD3TE98</accession>
<keyword evidence="2" id="KW-0418">Kinase</keyword>
<keyword evidence="3" id="KW-0472">Membrane</keyword>
<proteinExistence type="predicted"/>
<comment type="subcellular location">
    <subcellularLocation>
        <location evidence="1">Membrane</location>
    </subcellularLocation>
</comment>
<gene>
    <name evidence="4" type="ORF">Nepgr_030273</name>
</gene>
<dbReference type="Proteomes" id="UP001279734">
    <property type="component" value="Unassembled WGS sequence"/>
</dbReference>
<keyword evidence="5" id="KW-1185">Reference proteome</keyword>
<comment type="caution">
    <text evidence="4">The sequence shown here is derived from an EMBL/GenBank/DDBJ whole genome shotgun (WGS) entry which is preliminary data.</text>
</comment>
<dbReference type="InterPro" id="IPR011009">
    <property type="entry name" value="Kinase-like_dom_sf"/>
</dbReference>
<dbReference type="Gene3D" id="1.10.510.10">
    <property type="entry name" value="Transferase(Phosphotransferase) domain 1"/>
    <property type="match status" value="1"/>
</dbReference>